<gene>
    <name evidence="2" type="ORF">RFM23_24940</name>
</gene>
<dbReference type="SUPFAM" id="SSF51905">
    <property type="entry name" value="FAD/NAD(P)-binding domain"/>
    <property type="match status" value="2"/>
</dbReference>
<sequence length="380" mass="40703">MNTSSKPRVLVLGAGFGGLELTSLLSETFGAGIDVTLIDKSDGFVFGFSKLDVMFGHKTADQVRLPYSNYAKPGVRLLRQTVTAIDPERRRVTTDAGVHEADFLVVALGADYDFDATPGLAGANEFYTVAGAERLRDVLPTFTRGRALVGVCGAPYKCPPAPSECALMLHDYLVKRGVREACEINFVLPLPSPVPPSPETSRALVSAFVERNIGFIPGRRVASIDNARKVAILDDGVKMQFDLFLGVPKHRVPDVVIASGMTENGWITVNPRTLETNYAGVYAVGDGANTGTPKAGVFAEGAARAVASDLIVKLSNSGTAKQYDGFGTCYIEFGGGRIGKVEVDFFSGPKPTGTYHEASLALRADKEHFGSSRRARWFGM</sequence>
<dbReference type="PANTHER" id="PTHR43755:SF1">
    <property type="entry name" value="FAD-DEPENDENT PYRIDINE NUCLEOTIDE-DISULPHIDE OXIDOREDUCTASE"/>
    <property type="match status" value="1"/>
</dbReference>
<dbReference type="InterPro" id="IPR052541">
    <property type="entry name" value="SQRD"/>
</dbReference>
<dbReference type="Gene3D" id="3.50.50.60">
    <property type="entry name" value="FAD/NAD(P)-binding domain"/>
    <property type="match status" value="2"/>
</dbReference>
<dbReference type="RefSeq" id="WP_128273025.1">
    <property type="nucleotide sequence ID" value="NZ_JAVIIP010000016.1"/>
</dbReference>
<evidence type="ECO:0000259" key="1">
    <source>
        <dbReference type="Pfam" id="PF07992"/>
    </source>
</evidence>
<dbReference type="EC" id="1.-.-.-" evidence="2"/>
<evidence type="ECO:0000313" key="3">
    <source>
        <dbReference type="Proteomes" id="UP001276564"/>
    </source>
</evidence>
<dbReference type="InterPro" id="IPR023753">
    <property type="entry name" value="FAD/NAD-binding_dom"/>
</dbReference>
<proteinExistence type="predicted"/>
<organism evidence="2 3">
    <name type="scientific">Mesorhizobium abyssinicae</name>
    <dbReference type="NCBI Taxonomy" id="1209958"/>
    <lineage>
        <taxon>Bacteria</taxon>
        <taxon>Pseudomonadati</taxon>
        <taxon>Pseudomonadota</taxon>
        <taxon>Alphaproteobacteria</taxon>
        <taxon>Hyphomicrobiales</taxon>
        <taxon>Phyllobacteriaceae</taxon>
        <taxon>Mesorhizobium</taxon>
    </lineage>
</organism>
<dbReference type="InterPro" id="IPR036188">
    <property type="entry name" value="FAD/NAD-bd_sf"/>
</dbReference>
<feature type="domain" description="FAD/NAD(P)-binding" evidence="1">
    <location>
        <begin position="8"/>
        <end position="291"/>
    </location>
</feature>
<dbReference type="GO" id="GO:0016491">
    <property type="term" value="F:oxidoreductase activity"/>
    <property type="evidence" value="ECO:0007669"/>
    <property type="project" value="UniProtKB-KW"/>
</dbReference>
<comment type="caution">
    <text evidence="2">The sequence shown here is derived from an EMBL/GenBank/DDBJ whole genome shotgun (WGS) entry which is preliminary data.</text>
</comment>
<dbReference type="EMBL" id="JAVIIP010000016">
    <property type="protein sequence ID" value="MDX8540868.1"/>
    <property type="molecule type" value="Genomic_DNA"/>
</dbReference>
<dbReference type="Pfam" id="PF07992">
    <property type="entry name" value="Pyr_redox_2"/>
    <property type="match status" value="1"/>
</dbReference>
<dbReference type="PANTHER" id="PTHR43755">
    <property type="match status" value="1"/>
</dbReference>
<evidence type="ECO:0000313" key="2">
    <source>
        <dbReference type="EMBL" id="MDX8540868.1"/>
    </source>
</evidence>
<dbReference type="Proteomes" id="UP001276564">
    <property type="component" value="Unassembled WGS sequence"/>
</dbReference>
<keyword evidence="2" id="KW-0560">Oxidoreductase</keyword>
<accession>A0ABU5AU74</accession>
<reference evidence="2 3" key="1">
    <citation type="submission" date="2023-08" db="EMBL/GenBank/DDBJ databases">
        <title>Implementing the SeqCode for naming new Mesorhizobium species isolated from Vachellia karroo root nodules.</title>
        <authorList>
            <person name="Van Lill M."/>
        </authorList>
    </citation>
    <scope>NUCLEOTIDE SEQUENCE [LARGE SCALE GENOMIC DNA]</scope>
    <source>
        <strain evidence="2 3">VK4B</strain>
    </source>
</reference>
<protein>
    <submittedName>
        <fullName evidence="2">FAD/NAD(P)-binding oxidoreductase</fullName>
        <ecNumber evidence="2">1.-.-.-</ecNumber>
    </submittedName>
</protein>
<name>A0ABU5AU74_9HYPH</name>
<keyword evidence="3" id="KW-1185">Reference proteome</keyword>